<dbReference type="AlphaFoldDB" id="A0A834VWV4"/>
<reference evidence="2" key="1">
    <citation type="submission" date="2020-09" db="EMBL/GenBank/DDBJ databases">
        <title>Genome-Enabled Discovery of Anthraquinone Biosynthesis in Senna tora.</title>
        <authorList>
            <person name="Kang S.-H."/>
            <person name="Pandey R.P."/>
            <person name="Lee C.-M."/>
            <person name="Sim J.-S."/>
            <person name="Jeong J.-T."/>
            <person name="Choi B.-S."/>
            <person name="Jung M."/>
            <person name="Ginzburg D."/>
            <person name="Zhao K."/>
            <person name="Won S.Y."/>
            <person name="Oh T.-J."/>
            <person name="Yu Y."/>
            <person name="Kim N.-H."/>
            <person name="Lee O.R."/>
            <person name="Lee T.-H."/>
            <person name="Bashyal P."/>
            <person name="Kim T.-S."/>
            <person name="Lee W.-H."/>
            <person name="Kawkins C."/>
            <person name="Kim C.-K."/>
            <person name="Kim J.S."/>
            <person name="Ahn B.O."/>
            <person name="Rhee S.Y."/>
            <person name="Sohng J.K."/>
        </authorList>
    </citation>
    <scope>NUCLEOTIDE SEQUENCE</scope>
    <source>
        <tissue evidence="2">Leaf</tissue>
    </source>
</reference>
<name>A0A834VWV4_9FABA</name>
<feature type="compositionally biased region" description="Basic residues" evidence="1">
    <location>
        <begin position="23"/>
        <end position="32"/>
    </location>
</feature>
<comment type="caution">
    <text evidence="2">The sequence shown here is derived from an EMBL/GenBank/DDBJ whole genome shotgun (WGS) entry which is preliminary data.</text>
</comment>
<dbReference type="Proteomes" id="UP000634136">
    <property type="component" value="Unassembled WGS sequence"/>
</dbReference>
<evidence type="ECO:0000256" key="1">
    <source>
        <dbReference type="SAM" id="MobiDB-lite"/>
    </source>
</evidence>
<accession>A0A834VWV4</accession>
<protein>
    <submittedName>
        <fullName evidence="2">Uncharacterized protein</fullName>
    </submittedName>
</protein>
<proteinExistence type="predicted"/>
<feature type="region of interest" description="Disordered" evidence="1">
    <location>
        <begin position="1"/>
        <end position="45"/>
    </location>
</feature>
<gene>
    <name evidence="2" type="ORF">G2W53_044986</name>
</gene>
<keyword evidence="3" id="KW-1185">Reference proteome</keyword>
<evidence type="ECO:0000313" key="2">
    <source>
        <dbReference type="EMBL" id="KAF7800583.1"/>
    </source>
</evidence>
<evidence type="ECO:0000313" key="3">
    <source>
        <dbReference type="Proteomes" id="UP000634136"/>
    </source>
</evidence>
<dbReference type="EMBL" id="JAAIUW010000316">
    <property type="protein sequence ID" value="KAF7800583.1"/>
    <property type="molecule type" value="Genomic_DNA"/>
</dbReference>
<organism evidence="2 3">
    <name type="scientific">Senna tora</name>
    <dbReference type="NCBI Taxonomy" id="362788"/>
    <lineage>
        <taxon>Eukaryota</taxon>
        <taxon>Viridiplantae</taxon>
        <taxon>Streptophyta</taxon>
        <taxon>Embryophyta</taxon>
        <taxon>Tracheophyta</taxon>
        <taxon>Spermatophyta</taxon>
        <taxon>Magnoliopsida</taxon>
        <taxon>eudicotyledons</taxon>
        <taxon>Gunneridae</taxon>
        <taxon>Pentapetalae</taxon>
        <taxon>rosids</taxon>
        <taxon>fabids</taxon>
        <taxon>Fabales</taxon>
        <taxon>Fabaceae</taxon>
        <taxon>Caesalpinioideae</taxon>
        <taxon>Cassia clade</taxon>
        <taxon>Senna</taxon>
    </lineage>
</organism>
<sequence>MGLNNNFSVPRISRNTKRFSSNYKRKPSKRRNTNPEIARPMVEREQRSKTIMLHIVIATHRRPQRHLPSSSTLLPATVVAL</sequence>